<evidence type="ECO:0000313" key="2">
    <source>
        <dbReference type="EMBL" id="GJJ08103.1"/>
    </source>
</evidence>
<feature type="region of interest" description="Disordered" evidence="1">
    <location>
        <begin position="13"/>
        <end position="48"/>
    </location>
</feature>
<dbReference type="EMBL" id="BPWL01000003">
    <property type="protein sequence ID" value="GJJ08103.1"/>
    <property type="molecule type" value="Genomic_DNA"/>
</dbReference>
<organism evidence="2 3">
    <name type="scientific">Clathrus columnatus</name>
    <dbReference type="NCBI Taxonomy" id="1419009"/>
    <lineage>
        <taxon>Eukaryota</taxon>
        <taxon>Fungi</taxon>
        <taxon>Dikarya</taxon>
        <taxon>Basidiomycota</taxon>
        <taxon>Agaricomycotina</taxon>
        <taxon>Agaricomycetes</taxon>
        <taxon>Phallomycetidae</taxon>
        <taxon>Phallales</taxon>
        <taxon>Clathraceae</taxon>
        <taxon>Clathrus</taxon>
    </lineage>
</organism>
<dbReference type="AlphaFoldDB" id="A0AAV5A3Q5"/>
<accession>A0AAV5A3Q5</accession>
<dbReference type="Proteomes" id="UP001050691">
    <property type="component" value="Unassembled WGS sequence"/>
</dbReference>
<gene>
    <name evidence="2" type="ORF">Clacol_002311</name>
</gene>
<evidence type="ECO:0000256" key="1">
    <source>
        <dbReference type="SAM" id="MobiDB-lite"/>
    </source>
</evidence>
<keyword evidence="3" id="KW-1185">Reference proteome</keyword>
<proteinExistence type="predicted"/>
<evidence type="ECO:0000313" key="3">
    <source>
        <dbReference type="Proteomes" id="UP001050691"/>
    </source>
</evidence>
<protein>
    <submittedName>
        <fullName evidence="2">Uncharacterized protein</fullName>
    </submittedName>
</protein>
<sequence>MVETVSTINITSYFTGGTRNTPPSPETDTDEEDYEGPQPPNPPFTNMNIPETYNLFSYMKGSILPRMWKRDVKTGENVALLGRKERSGKNLLSLKPPDSEETRGVKSITRIAKKLFREIVGYYHESGITGSFKLSANQRIIQGPGTRIIEALTLPAFVHESILQPERASPDLSNASNIADVVRWLIEGPLKTAQRAMHLAYFSTGQWGFEEVSLTGTEIDEDQRVFIWKYHKETLKVMKSALDAVWDQLSPIERWEWAIEQGHQSVPSNPVSLAVFVQPPWILGLGDMEDLVNSAEIPEIGSTSDVENMSPSHRVWYNILHTCKTLNVASFIIISYEGWVYGKFATESHTSCNVPDIMIMEVGFASSPEVRPTFDRITRTCWSRCATSSVYKYNARSPSILQALTFWIAQSMQLRFTDVIQSALPSSKLLRDYHMKINVELPNLFKDALR</sequence>
<reference evidence="2" key="1">
    <citation type="submission" date="2021-10" db="EMBL/GenBank/DDBJ databases">
        <title>De novo Genome Assembly of Clathrus columnatus (Basidiomycota, Fungi) Using Illumina and Nanopore Sequence Data.</title>
        <authorList>
            <person name="Ogiso-Tanaka E."/>
            <person name="Itagaki H."/>
            <person name="Hosoya T."/>
            <person name="Hosaka K."/>
        </authorList>
    </citation>
    <scope>NUCLEOTIDE SEQUENCE</scope>
    <source>
        <strain evidence="2">MO-923</strain>
    </source>
</reference>
<name>A0AAV5A3Q5_9AGAM</name>
<comment type="caution">
    <text evidence="2">The sequence shown here is derived from an EMBL/GenBank/DDBJ whole genome shotgun (WGS) entry which is preliminary data.</text>
</comment>